<dbReference type="GO" id="GO:0046872">
    <property type="term" value="F:metal ion binding"/>
    <property type="evidence" value="ECO:0007669"/>
    <property type="project" value="UniProtKB-KW"/>
</dbReference>
<dbReference type="Proteomes" id="UP000053328">
    <property type="component" value="Unassembled WGS sequence"/>
</dbReference>
<dbReference type="InterPro" id="IPR044248">
    <property type="entry name" value="DPH3/4-like"/>
</dbReference>
<keyword evidence="7" id="KW-0963">Cytoplasm</keyword>
<dbReference type="GO" id="GO:0005737">
    <property type="term" value="C:cytoplasm"/>
    <property type="evidence" value="ECO:0007669"/>
    <property type="project" value="UniProtKB-SubCell"/>
</dbReference>
<comment type="function">
    <text evidence="1">Required for the first step of diphthamide biosynthesis, the transfer of 3-amino-3-carboxypropyl from S-adenosyl-L-methionine to a histidine residue. Diphthamide is a post-translational modification of histidine which occurs in elongation factor 2.</text>
</comment>
<evidence type="ECO:0000313" key="16">
    <source>
        <dbReference type="Proteomes" id="UP000053328"/>
    </source>
</evidence>
<gene>
    <name evidence="15" type="ORF">PV08_04651</name>
</gene>
<evidence type="ECO:0000313" key="15">
    <source>
        <dbReference type="EMBL" id="KIW17457.1"/>
    </source>
</evidence>
<dbReference type="HOGENOM" id="CLU_017633_7_0_1"/>
<dbReference type="Gene3D" id="3.10.660.10">
    <property type="entry name" value="DPH Zinc finger"/>
    <property type="match status" value="1"/>
</dbReference>
<evidence type="ECO:0000256" key="12">
    <source>
        <dbReference type="SAM" id="MobiDB-lite"/>
    </source>
</evidence>
<keyword evidence="16" id="KW-1185">Reference proteome</keyword>
<dbReference type="GeneID" id="27331734"/>
<evidence type="ECO:0000256" key="9">
    <source>
        <dbReference type="ARBA" id="ARBA00022833"/>
    </source>
</evidence>
<proteinExistence type="inferred from homology"/>
<dbReference type="PROSITE" id="PS51074">
    <property type="entry name" value="DPH_MB"/>
    <property type="match status" value="1"/>
</dbReference>
<evidence type="ECO:0000256" key="6">
    <source>
        <dbReference type="ARBA" id="ARBA00021797"/>
    </source>
</evidence>
<dbReference type="CDD" id="cd06257">
    <property type="entry name" value="DnaJ"/>
    <property type="match status" value="1"/>
</dbReference>
<dbReference type="InterPro" id="IPR036671">
    <property type="entry name" value="DPH_MB_sf"/>
</dbReference>
<dbReference type="SUPFAM" id="SSF46565">
    <property type="entry name" value="Chaperone J-domain"/>
    <property type="match status" value="1"/>
</dbReference>
<protein>
    <recommendedName>
        <fullName evidence="6">Diphthamide biosynthesis protein 4</fullName>
    </recommendedName>
</protein>
<comment type="pathway">
    <text evidence="4">Protein modification; peptidyl-diphthamide biosynthesis.</text>
</comment>
<dbReference type="OrthoDB" id="445556at2759"/>
<dbReference type="GO" id="GO:0017183">
    <property type="term" value="P:protein histidyl modification to diphthamide"/>
    <property type="evidence" value="ECO:0007669"/>
    <property type="project" value="UniProtKB-UniPathway"/>
</dbReference>
<evidence type="ECO:0000256" key="2">
    <source>
        <dbReference type="ARBA" id="ARBA00004123"/>
    </source>
</evidence>
<evidence type="ECO:0000256" key="8">
    <source>
        <dbReference type="ARBA" id="ARBA00022723"/>
    </source>
</evidence>
<dbReference type="InterPro" id="IPR007872">
    <property type="entry name" value="DPH_MB_dom"/>
</dbReference>
<evidence type="ECO:0000256" key="4">
    <source>
        <dbReference type="ARBA" id="ARBA00005156"/>
    </source>
</evidence>
<feature type="domain" description="J" evidence="13">
    <location>
        <begin position="14"/>
        <end position="104"/>
    </location>
</feature>
<sequence>MSTTAAAHQKHSHTHYDVLRLSRGADWSRVSHEDVKSAYRRALLIHHPDKAAQVSFKKQQQQQEQEQQKPPSRNDSPAYSIDDIVVAYEVLADPRKRRMYDETLDKRDGSTLNRKDNTHIGVEAFDLEDLQYDERKNTWSKSCRCGEERGYVLTETDLDEESQDGEIYVGCRGCSLYIKVLFALEEG</sequence>
<dbReference type="STRING" id="91928.A0A0D1ZXU7"/>
<dbReference type="EMBL" id="KN847494">
    <property type="protein sequence ID" value="KIW17457.1"/>
    <property type="molecule type" value="Genomic_DNA"/>
</dbReference>
<dbReference type="GO" id="GO:0005634">
    <property type="term" value="C:nucleus"/>
    <property type="evidence" value="ECO:0007669"/>
    <property type="project" value="UniProtKB-SubCell"/>
</dbReference>
<comment type="subcellular location">
    <subcellularLocation>
        <location evidence="3">Cytoplasm</location>
    </subcellularLocation>
    <subcellularLocation>
        <location evidence="2">Nucleus</location>
    </subcellularLocation>
</comment>
<dbReference type="Pfam" id="PF05207">
    <property type="entry name" value="Zn_ribbon_CSL"/>
    <property type="match status" value="1"/>
</dbReference>
<dbReference type="Pfam" id="PF00226">
    <property type="entry name" value="DnaJ"/>
    <property type="match status" value="1"/>
</dbReference>
<dbReference type="SMART" id="SM00271">
    <property type="entry name" value="DnaJ"/>
    <property type="match status" value="1"/>
</dbReference>
<organism evidence="15 16">
    <name type="scientific">Exophiala spinifera</name>
    <dbReference type="NCBI Taxonomy" id="91928"/>
    <lineage>
        <taxon>Eukaryota</taxon>
        <taxon>Fungi</taxon>
        <taxon>Dikarya</taxon>
        <taxon>Ascomycota</taxon>
        <taxon>Pezizomycotina</taxon>
        <taxon>Eurotiomycetes</taxon>
        <taxon>Chaetothyriomycetidae</taxon>
        <taxon>Chaetothyriales</taxon>
        <taxon>Herpotrichiellaceae</taxon>
        <taxon>Exophiala</taxon>
    </lineage>
</organism>
<reference evidence="15 16" key="1">
    <citation type="submission" date="2015-01" db="EMBL/GenBank/DDBJ databases">
        <title>The Genome Sequence of Exophiala spinifera CBS89968.</title>
        <authorList>
            <consortium name="The Broad Institute Genomics Platform"/>
            <person name="Cuomo C."/>
            <person name="de Hoog S."/>
            <person name="Gorbushina A."/>
            <person name="Stielow B."/>
            <person name="Teixiera M."/>
            <person name="Abouelleil A."/>
            <person name="Chapman S.B."/>
            <person name="Priest M."/>
            <person name="Young S.K."/>
            <person name="Wortman J."/>
            <person name="Nusbaum C."/>
            <person name="Birren B."/>
        </authorList>
    </citation>
    <scope>NUCLEOTIDE SEQUENCE [LARGE SCALE GENOMIC DNA]</scope>
    <source>
        <strain evidence="15 16">CBS 89968</strain>
    </source>
</reference>
<dbReference type="VEuPathDB" id="FungiDB:PV08_04651"/>
<keyword evidence="8" id="KW-0479">Metal-binding</keyword>
<evidence type="ECO:0000259" key="14">
    <source>
        <dbReference type="PROSITE" id="PS51074"/>
    </source>
</evidence>
<feature type="region of interest" description="Disordered" evidence="12">
    <location>
        <begin position="51"/>
        <end position="78"/>
    </location>
</feature>
<dbReference type="SUPFAM" id="SSF144217">
    <property type="entry name" value="CSL zinc finger"/>
    <property type="match status" value="1"/>
</dbReference>
<dbReference type="UniPathway" id="UPA00559"/>
<accession>A0A0D1ZXU7</accession>
<evidence type="ECO:0000259" key="13">
    <source>
        <dbReference type="PROSITE" id="PS50076"/>
    </source>
</evidence>
<evidence type="ECO:0000256" key="11">
    <source>
        <dbReference type="ARBA" id="ARBA00023242"/>
    </source>
</evidence>
<dbReference type="Gene3D" id="1.10.287.110">
    <property type="entry name" value="DnaJ domain"/>
    <property type="match status" value="1"/>
</dbReference>
<dbReference type="PROSITE" id="PS50076">
    <property type="entry name" value="DNAJ_2"/>
    <property type="match status" value="1"/>
</dbReference>
<keyword evidence="9" id="KW-0862">Zinc</keyword>
<comment type="similarity">
    <text evidence="5">Belongs to the DPH4 family.</text>
</comment>
<dbReference type="PANTHER" id="PTHR21454:SF46">
    <property type="entry name" value="DIPHTHAMIDE BIOSYNTHESIS PROTEIN 4"/>
    <property type="match status" value="1"/>
</dbReference>
<dbReference type="PANTHER" id="PTHR21454">
    <property type="entry name" value="DPH3 HOMOLOG-RELATED"/>
    <property type="match status" value="1"/>
</dbReference>
<evidence type="ECO:0000256" key="7">
    <source>
        <dbReference type="ARBA" id="ARBA00022490"/>
    </source>
</evidence>
<dbReference type="AlphaFoldDB" id="A0A0D1ZXU7"/>
<evidence type="ECO:0000256" key="5">
    <source>
        <dbReference type="ARBA" id="ARBA00006169"/>
    </source>
</evidence>
<evidence type="ECO:0000256" key="10">
    <source>
        <dbReference type="ARBA" id="ARBA00023004"/>
    </source>
</evidence>
<dbReference type="RefSeq" id="XP_016237673.1">
    <property type="nucleotide sequence ID" value="XM_016378996.1"/>
</dbReference>
<name>A0A0D1ZXU7_9EURO</name>
<feature type="domain" description="DPH-type MB" evidence="14">
    <location>
        <begin position="121"/>
        <end position="183"/>
    </location>
</feature>
<dbReference type="InterPro" id="IPR036869">
    <property type="entry name" value="J_dom_sf"/>
</dbReference>
<keyword evidence="10" id="KW-0408">Iron</keyword>
<evidence type="ECO:0000256" key="1">
    <source>
        <dbReference type="ARBA" id="ARBA00003474"/>
    </source>
</evidence>
<dbReference type="InterPro" id="IPR001623">
    <property type="entry name" value="DnaJ_domain"/>
</dbReference>
<feature type="compositionally biased region" description="Low complexity" evidence="12">
    <location>
        <begin position="57"/>
        <end position="69"/>
    </location>
</feature>
<keyword evidence="11" id="KW-0539">Nucleus</keyword>
<evidence type="ECO:0000256" key="3">
    <source>
        <dbReference type="ARBA" id="ARBA00004496"/>
    </source>
</evidence>